<feature type="transmembrane region" description="Helical" evidence="1">
    <location>
        <begin position="230"/>
        <end position="249"/>
    </location>
</feature>
<feature type="transmembrane region" description="Helical" evidence="1">
    <location>
        <begin position="131"/>
        <end position="155"/>
    </location>
</feature>
<evidence type="ECO:0000313" key="3">
    <source>
        <dbReference type="EMBL" id="KZP12863.1"/>
    </source>
</evidence>
<dbReference type="AlphaFoldDB" id="A0A166BPW7"/>
<evidence type="ECO:0000259" key="2">
    <source>
        <dbReference type="Pfam" id="PF20151"/>
    </source>
</evidence>
<feature type="transmembrane region" description="Helical" evidence="1">
    <location>
        <begin position="65"/>
        <end position="87"/>
    </location>
</feature>
<organism evidence="3 4">
    <name type="scientific">Athelia psychrophila</name>
    <dbReference type="NCBI Taxonomy" id="1759441"/>
    <lineage>
        <taxon>Eukaryota</taxon>
        <taxon>Fungi</taxon>
        <taxon>Dikarya</taxon>
        <taxon>Basidiomycota</taxon>
        <taxon>Agaricomycotina</taxon>
        <taxon>Agaricomycetes</taxon>
        <taxon>Agaricomycetidae</taxon>
        <taxon>Atheliales</taxon>
        <taxon>Atheliaceae</taxon>
        <taxon>Athelia</taxon>
    </lineage>
</organism>
<sequence length="325" mass="36094">MNPARRSDLIEVTPATLLVSVLQQQETRTATYITVCSLTILLWDWILAIGEELRIVKRCGRNHAVLAYFLARASAVMVCVLGLAFFTKVLPDENRCSGLFNWIGVMTVAGMAAKAYLFLLRVRAVYDNSKLVTLVSGVGWLVMVFARMKFAFVINTSLLNQIGHCAVNDLGSLPTFLWLNVAYDTCIFVSISVRLASHTKFTGTPWILSCIRGYGLPPTMRHLLQDGQKYYGITTLFTLLAAVLAVSPVNPVYQTMFPAPAFAVETVMACQVFRAMILRSLRPVQNVDSSVASAEAHTTGMSIFELDTSLELRIRTTNTEHEQVW</sequence>
<proteinExistence type="predicted"/>
<protein>
    <recommendedName>
        <fullName evidence="2">DUF6533 domain-containing protein</fullName>
    </recommendedName>
</protein>
<dbReference type="EMBL" id="KV417641">
    <property type="protein sequence ID" value="KZP12863.1"/>
    <property type="molecule type" value="Genomic_DNA"/>
</dbReference>
<keyword evidence="1" id="KW-0812">Transmembrane</keyword>
<evidence type="ECO:0000313" key="4">
    <source>
        <dbReference type="Proteomes" id="UP000076532"/>
    </source>
</evidence>
<name>A0A166BPW7_9AGAM</name>
<feature type="transmembrane region" description="Helical" evidence="1">
    <location>
        <begin position="175"/>
        <end position="196"/>
    </location>
</feature>
<keyword evidence="1" id="KW-1133">Transmembrane helix</keyword>
<gene>
    <name evidence="3" type="ORF">FIBSPDRAFT_1049789</name>
</gene>
<feature type="domain" description="DUF6533" evidence="2">
    <location>
        <begin position="32"/>
        <end position="73"/>
    </location>
</feature>
<feature type="transmembrane region" description="Helical" evidence="1">
    <location>
        <begin position="99"/>
        <end position="119"/>
    </location>
</feature>
<keyword evidence="4" id="KW-1185">Reference proteome</keyword>
<evidence type="ECO:0000256" key="1">
    <source>
        <dbReference type="SAM" id="Phobius"/>
    </source>
</evidence>
<dbReference type="Pfam" id="PF20151">
    <property type="entry name" value="DUF6533"/>
    <property type="match status" value="1"/>
</dbReference>
<keyword evidence="1" id="KW-0472">Membrane</keyword>
<reference evidence="3 4" key="1">
    <citation type="journal article" date="2016" name="Mol. Biol. Evol.">
        <title>Comparative Genomics of Early-Diverging Mushroom-Forming Fungi Provides Insights into the Origins of Lignocellulose Decay Capabilities.</title>
        <authorList>
            <person name="Nagy L.G."/>
            <person name="Riley R."/>
            <person name="Tritt A."/>
            <person name="Adam C."/>
            <person name="Daum C."/>
            <person name="Floudas D."/>
            <person name="Sun H."/>
            <person name="Yadav J.S."/>
            <person name="Pangilinan J."/>
            <person name="Larsson K.H."/>
            <person name="Matsuura K."/>
            <person name="Barry K."/>
            <person name="Labutti K."/>
            <person name="Kuo R."/>
            <person name="Ohm R.A."/>
            <person name="Bhattacharya S.S."/>
            <person name="Shirouzu T."/>
            <person name="Yoshinaga Y."/>
            <person name="Martin F.M."/>
            <person name="Grigoriev I.V."/>
            <person name="Hibbett D.S."/>
        </authorList>
    </citation>
    <scope>NUCLEOTIDE SEQUENCE [LARGE SCALE GENOMIC DNA]</scope>
    <source>
        <strain evidence="3 4">CBS 109695</strain>
    </source>
</reference>
<dbReference type="Proteomes" id="UP000076532">
    <property type="component" value="Unassembled WGS sequence"/>
</dbReference>
<accession>A0A166BPW7</accession>
<dbReference type="InterPro" id="IPR045340">
    <property type="entry name" value="DUF6533"/>
</dbReference>